<comment type="caution">
    <text evidence="2">The sequence shown here is derived from an EMBL/GenBank/DDBJ whole genome shotgun (WGS) entry which is preliminary data.</text>
</comment>
<sequence length="488" mass="53161">MGLPLFVAPVESDLNSKPKRPTAAERSVQGRSAIRRSRRGDDRESRALRRRAAILNDVSPGHTDPLLARLQNARPGTTEIWVTNSRGGNTAIAYPGVEVDTRERPVRNFREAVGWRESQREAAQAPPERGSNANRGTEEQTEQPNSYETEQPYSYDAAHPYTYRRSDIAPSLAARFDRSPDSVSSSTNLPQIGPDERTVHANRLAMARMIAARRQHQNLDGLGDRNRSVSPEVWDTLLTTLTPDPQPPSAGSSFASATASTAATSQRQSAAASSRTSLAEHDAIDGPLDGPLVDQPCETGEGTDSEGSGLPAVTVPSRYRRFISSLHPHNVENISHVRAEPADRPTLTFNGRPDGVWTSIDRLRARMQDARNQEAVANARARMQQRREARAEAAADRRGAAAPSRAASSPWLESGTDQQTTSGTGTTREGSEEVSESLDQGDLEPASGDNDAGLGDMQHIVRGLVERRDIPDEWWAEAGLSRLIPDEP</sequence>
<feature type="region of interest" description="Disordered" evidence="1">
    <location>
        <begin position="1"/>
        <end position="47"/>
    </location>
</feature>
<gene>
    <name evidence="2" type="ORF">B0T11DRAFT_283630</name>
</gene>
<feature type="compositionally biased region" description="Acidic residues" evidence="1">
    <location>
        <begin position="432"/>
        <end position="442"/>
    </location>
</feature>
<dbReference type="OrthoDB" id="3946700at2759"/>
<feature type="region of interest" description="Disordered" evidence="1">
    <location>
        <begin position="240"/>
        <end position="312"/>
    </location>
</feature>
<keyword evidence="3" id="KW-1185">Reference proteome</keyword>
<feature type="compositionally biased region" description="Low complexity" evidence="1">
    <location>
        <begin position="240"/>
        <end position="277"/>
    </location>
</feature>
<evidence type="ECO:0000313" key="2">
    <source>
        <dbReference type="EMBL" id="KAH7358066.1"/>
    </source>
</evidence>
<reference evidence="2" key="1">
    <citation type="journal article" date="2021" name="Nat. Commun.">
        <title>Genetic determinants of endophytism in the Arabidopsis root mycobiome.</title>
        <authorList>
            <person name="Mesny F."/>
            <person name="Miyauchi S."/>
            <person name="Thiergart T."/>
            <person name="Pickel B."/>
            <person name="Atanasova L."/>
            <person name="Karlsson M."/>
            <person name="Huettel B."/>
            <person name="Barry K.W."/>
            <person name="Haridas S."/>
            <person name="Chen C."/>
            <person name="Bauer D."/>
            <person name="Andreopoulos W."/>
            <person name="Pangilinan J."/>
            <person name="LaButti K."/>
            <person name="Riley R."/>
            <person name="Lipzen A."/>
            <person name="Clum A."/>
            <person name="Drula E."/>
            <person name="Henrissat B."/>
            <person name="Kohler A."/>
            <person name="Grigoriev I.V."/>
            <person name="Martin F.M."/>
            <person name="Hacquard S."/>
        </authorList>
    </citation>
    <scope>NUCLEOTIDE SEQUENCE</scope>
    <source>
        <strain evidence="2">MPI-CAGE-AT-0016</strain>
    </source>
</reference>
<protein>
    <submittedName>
        <fullName evidence="2">Uncharacterized protein</fullName>
    </submittedName>
</protein>
<feature type="compositionally biased region" description="Polar residues" evidence="1">
    <location>
        <begin position="142"/>
        <end position="152"/>
    </location>
</feature>
<accession>A0A8K0TDC6</accession>
<feature type="compositionally biased region" description="Low complexity" evidence="1">
    <location>
        <begin position="298"/>
        <end position="309"/>
    </location>
</feature>
<evidence type="ECO:0000256" key="1">
    <source>
        <dbReference type="SAM" id="MobiDB-lite"/>
    </source>
</evidence>
<feature type="compositionally biased region" description="Basic and acidic residues" evidence="1">
    <location>
        <begin position="385"/>
        <end position="399"/>
    </location>
</feature>
<dbReference type="AlphaFoldDB" id="A0A8K0TDC6"/>
<proteinExistence type="predicted"/>
<organism evidence="2 3">
    <name type="scientific">Plectosphaerella cucumerina</name>
    <dbReference type="NCBI Taxonomy" id="40658"/>
    <lineage>
        <taxon>Eukaryota</taxon>
        <taxon>Fungi</taxon>
        <taxon>Dikarya</taxon>
        <taxon>Ascomycota</taxon>
        <taxon>Pezizomycotina</taxon>
        <taxon>Sordariomycetes</taxon>
        <taxon>Hypocreomycetidae</taxon>
        <taxon>Glomerellales</taxon>
        <taxon>Plectosphaerellaceae</taxon>
        <taxon>Plectosphaerella</taxon>
    </lineage>
</organism>
<feature type="region of interest" description="Disordered" evidence="1">
    <location>
        <begin position="112"/>
        <end position="153"/>
    </location>
</feature>
<feature type="region of interest" description="Disordered" evidence="1">
    <location>
        <begin position="369"/>
        <end position="455"/>
    </location>
</feature>
<name>A0A8K0TDC6_9PEZI</name>
<dbReference type="Proteomes" id="UP000813385">
    <property type="component" value="Unassembled WGS sequence"/>
</dbReference>
<dbReference type="EMBL" id="JAGPXD010000004">
    <property type="protein sequence ID" value="KAH7358066.1"/>
    <property type="molecule type" value="Genomic_DNA"/>
</dbReference>
<feature type="compositionally biased region" description="Low complexity" evidence="1">
    <location>
        <begin position="400"/>
        <end position="428"/>
    </location>
</feature>
<evidence type="ECO:0000313" key="3">
    <source>
        <dbReference type="Proteomes" id="UP000813385"/>
    </source>
</evidence>